<organism evidence="1 2">
    <name type="scientific">Variovorax ginsengisoli</name>
    <dbReference type="NCBI Taxonomy" id="363844"/>
    <lineage>
        <taxon>Bacteria</taxon>
        <taxon>Pseudomonadati</taxon>
        <taxon>Pseudomonadota</taxon>
        <taxon>Betaproteobacteria</taxon>
        <taxon>Burkholderiales</taxon>
        <taxon>Comamonadaceae</taxon>
        <taxon>Variovorax</taxon>
    </lineage>
</organism>
<sequence length="136" mass="14641">MLESALLAIEKVLAHADSELQGTLYLGPTANLPLEALRTASQTDEQRFRASAAQTAANICLSSAAALVDVSQALLNRRRDRSDPELEREWQALITHTKIASRSAYRAALIMAAQKNLLQAQGVEPTPAGQLPSLAH</sequence>
<evidence type="ECO:0000313" key="1">
    <source>
        <dbReference type="EMBL" id="MDO1533768.1"/>
    </source>
</evidence>
<evidence type="ECO:0000313" key="2">
    <source>
        <dbReference type="Proteomes" id="UP001169027"/>
    </source>
</evidence>
<dbReference type="Proteomes" id="UP001169027">
    <property type="component" value="Unassembled WGS sequence"/>
</dbReference>
<dbReference type="EMBL" id="JAUKVY010000010">
    <property type="protein sequence ID" value="MDO1533768.1"/>
    <property type="molecule type" value="Genomic_DNA"/>
</dbReference>
<name>A0ABT8S4L1_9BURK</name>
<accession>A0ABT8S4L1</accession>
<keyword evidence="2" id="KW-1185">Reference proteome</keyword>
<gene>
    <name evidence="1" type="ORF">Q2T77_15860</name>
</gene>
<protein>
    <submittedName>
        <fullName evidence="1">Uncharacterized protein</fullName>
    </submittedName>
</protein>
<proteinExistence type="predicted"/>
<reference evidence="1" key="1">
    <citation type="submission" date="2023-06" db="EMBL/GenBank/DDBJ databases">
        <authorList>
            <person name="Jiang Y."/>
            <person name="Liu Q."/>
        </authorList>
    </citation>
    <scope>NUCLEOTIDE SEQUENCE</scope>
    <source>
        <strain evidence="1">CGMCC 1.12090</strain>
    </source>
</reference>
<dbReference type="RefSeq" id="WP_301810726.1">
    <property type="nucleotide sequence ID" value="NZ_JAUJZH010000010.1"/>
</dbReference>
<comment type="caution">
    <text evidence="1">The sequence shown here is derived from an EMBL/GenBank/DDBJ whole genome shotgun (WGS) entry which is preliminary data.</text>
</comment>